<organism evidence="3 4">
    <name type="scientific">Brassica cretica</name>
    <name type="common">Mustard</name>
    <dbReference type="NCBI Taxonomy" id="69181"/>
    <lineage>
        <taxon>Eukaryota</taxon>
        <taxon>Viridiplantae</taxon>
        <taxon>Streptophyta</taxon>
        <taxon>Embryophyta</taxon>
        <taxon>Tracheophyta</taxon>
        <taxon>Spermatophyta</taxon>
        <taxon>Magnoliopsida</taxon>
        <taxon>eudicotyledons</taxon>
        <taxon>Gunneridae</taxon>
        <taxon>Pentapetalae</taxon>
        <taxon>rosids</taxon>
        <taxon>malvids</taxon>
        <taxon>Brassicales</taxon>
        <taxon>Brassicaceae</taxon>
        <taxon>Brassiceae</taxon>
        <taxon>Brassica</taxon>
    </lineage>
</organism>
<dbReference type="EMBL" id="QGKX02000095">
    <property type="protein sequence ID" value="KAF3574771.1"/>
    <property type="molecule type" value="Genomic_DNA"/>
</dbReference>
<feature type="domain" description="Endonuclease/exonuclease/phosphatase" evidence="2">
    <location>
        <begin position="189"/>
        <end position="307"/>
    </location>
</feature>
<dbReference type="GO" id="GO:0003824">
    <property type="term" value="F:catalytic activity"/>
    <property type="evidence" value="ECO:0007669"/>
    <property type="project" value="InterPro"/>
</dbReference>
<feature type="compositionally biased region" description="Polar residues" evidence="1">
    <location>
        <begin position="42"/>
        <end position="61"/>
    </location>
</feature>
<dbReference type="Pfam" id="PF03372">
    <property type="entry name" value="Exo_endo_phos"/>
    <property type="match status" value="1"/>
</dbReference>
<protein>
    <recommendedName>
        <fullName evidence="2">Endonuclease/exonuclease/phosphatase domain-containing protein</fullName>
    </recommendedName>
</protein>
<dbReference type="InterPro" id="IPR036691">
    <property type="entry name" value="Endo/exonu/phosph_ase_sf"/>
</dbReference>
<reference evidence="3" key="1">
    <citation type="submission" date="2019-12" db="EMBL/GenBank/DDBJ databases">
        <title>Genome sequencing and annotation of Brassica cretica.</title>
        <authorList>
            <person name="Studholme D.J."/>
            <person name="Sarris P."/>
        </authorList>
    </citation>
    <scope>NUCLEOTIDE SEQUENCE</scope>
    <source>
        <strain evidence="3">PFS-109/04</strain>
        <tissue evidence="3">Leaf</tissue>
    </source>
</reference>
<sequence>MYVVTDLLRELAALPTGSHAQGGEQVLQLKGGSWDRVAGRTPSPQDVQRTANGQNKGSALTNIVSPSSEAVEKDDIVNEVEEMEEGELVEDKVNLPKQDNGKGRKGAGNASHKSAKKTIVRARDLKFVGKQGQLKKSSKQEFKREKVKTVWKRLCRIGNLTLIMVITCAIQVPGMGEQFMCSAIYGYNTASDRLPLWRAFRATHAAYAHLYIPWILMGDFNITLASNEHSRAQDYRSDQAGMTHLQETTTDCGLLDLPFVGALFTWWNKREEDPIGKILDQALENGEWLKSYPQSNAKFEAGGVSDHVRCLVKLFGHLDESRKPLRFFNYLTEHEDFLPAVREAWEATPQLYYSQNVLSCLHKKLKMLKFYLRALNKAHYGDLQNITKQV</sequence>
<dbReference type="Gene3D" id="3.60.10.10">
    <property type="entry name" value="Endonuclease/exonuclease/phosphatase"/>
    <property type="match status" value="1"/>
</dbReference>
<gene>
    <name evidence="3" type="ORF">F2Q69_00058423</name>
</gene>
<evidence type="ECO:0000256" key="1">
    <source>
        <dbReference type="SAM" id="MobiDB-lite"/>
    </source>
</evidence>
<feature type="compositionally biased region" description="Basic and acidic residues" evidence="1">
    <location>
        <begin position="89"/>
        <end position="102"/>
    </location>
</feature>
<dbReference type="InterPro" id="IPR005135">
    <property type="entry name" value="Endo/exonuclease/phosphatase"/>
</dbReference>
<dbReference type="PANTHER" id="PTHR33710">
    <property type="entry name" value="BNAC02G09200D PROTEIN"/>
    <property type="match status" value="1"/>
</dbReference>
<evidence type="ECO:0000259" key="2">
    <source>
        <dbReference type="Pfam" id="PF03372"/>
    </source>
</evidence>
<dbReference type="Proteomes" id="UP000712600">
    <property type="component" value="Unassembled WGS sequence"/>
</dbReference>
<evidence type="ECO:0000313" key="3">
    <source>
        <dbReference type="EMBL" id="KAF3574771.1"/>
    </source>
</evidence>
<dbReference type="SUPFAM" id="SSF56219">
    <property type="entry name" value="DNase I-like"/>
    <property type="match status" value="1"/>
</dbReference>
<evidence type="ECO:0000313" key="4">
    <source>
        <dbReference type="Proteomes" id="UP000712600"/>
    </source>
</evidence>
<proteinExistence type="predicted"/>
<accession>A0A8S9RQ89</accession>
<dbReference type="AlphaFoldDB" id="A0A8S9RQ89"/>
<name>A0A8S9RQ89_BRACR</name>
<dbReference type="PANTHER" id="PTHR33710:SF79">
    <property type="entry name" value="OS06G0205337 PROTEIN"/>
    <property type="match status" value="1"/>
</dbReference>
<feature type="region of interest" description="Disordered" evidence="1">
    <location>
        <begin position="34"/>
        <end position="61"/>
    </location>
</feature>
<feature type="region of interest" description="Disordered" evidence="1">
    <location>
        <begin position="83"/>
        <end position="115"/>
    </location>
</feature>
<comment type="caution">
    <text evidence="3">The sequence shown here is derived from an EMBL/GenBank/DDBJ whole genome shotgun (WGS) entry which is preliminary data.</text>
</comment>